<dbReference type="EMBL" id="FOIO01000011">
    <property type="protein sequence ID" value="SET52188.1"/>
    <property type="molecule type" value="Genomic_DNA"/>
</dbReference>
<evidence type="ECO:0000313" key="2">
    <source>
        <dbReference type="EMBL" id="SET52188.1"/>
    </source>
</evidence>
<organism evidence="2 3">
    <name type="scientific">Enterocloster clostridioformis</name>
    <dbReference type="NCBI Taxonomy" id="1531"/>
    <lineage>
        <taxon>Bacteria</taxon>
        <taxon>Bacillati</taxon>
        <taxon>Bacillota</taxon>
        <taxon>Clostridia</taxon>
        <taxon>Lachnospirales</taxon>
        <taxon>Lachnospiraceae</taxon>
        <taxon>Enterocloster</taxon>
    </lineage>
</organism>
<evidence type="ECO:0000256" key="1">
    <source>
        <dbReference type="SAM" id="Phobius"/>
    </source>
</evidence>
<evidence type="ECO:0000313" key="3">
    <source>
        <dbReference type="Proteomes" id="UP000182121"/>
    </source>
</evidence>
<comment type="caution">
    <text evidence="2">The sequence shown here is derived from an EMBL/GenBank/DDBJ whole genome shotgun (WGS) entry which is preliminary data.</text>
</comment>
<sequence length="115" mass="12924">MNDISIVTIRNEKDLKPDFYHDKCDKYDYLIAAGCGAIAGMIDMFLVGSPADSKLQGWTDAQVDKTVMTFAKTCGWSPRAGKENSVTSAIGFLEKKFPVNYDQRREYESFSVNSY</sequence>
<keyword evidence="1" id="KW-0812">Transmembrane</keyword>
<dbReference type="RefSeq" id="WP_074662151.1">
    <property type="nucleotide sequence ID" value="NZ_FOIO01000011.1"/>
</dbReference>
<name>A0A1I0F305_9FIRM</name>
<keyword evidence="1" id="KW-0472">Membrane</keyword>
<dbReference type="Proteomes" id="UP000182121">
    <property type="component" value="Unassembled WGS sequence"/>
</dbReference>
<reference evidence="2 3" key="1">
    <citation type="submission" date="2016-10" db="EMBL/GenBank/DDBJ databases">
        <authorList>
            <person name="Varghese N."/>
            <person name="Submissions S."/>
        </authorList>
    </citation>
    <scope>NUCLEOTIDE SEQUENCE [LARGE SCALE GENOMIC DNA]</scope>
    <source>
        <strain evidence="2 3">NLAE-zl-C196</strain>
    </source>
</reference>
<gene>
    <name evidence="2" type="ORF">SAMN05216521_101180</name>
</gene>
<feature type="transmembrane region" description="Helical" evidence="1">
    <location>
        <begin position="29"/>
        <end position="47"/>
    </location>
</feature>
<keyword evidence="1" id="KW-1133">Transmembrane helix</keyword>
<proteinExistence type="predicted"/>
<accession>A0A1I0F305</accession>
<dbReference type="AlphaFoldDB" id="A0A1I0F305"/>
<protein>
    <submittedName>
        <fullName evidence="2">Uncharacterized protein</fullName>
    </submittedName>
</protein>